<feature type="region of interest" description="Disordered" evidence="1">
    <location>
        <begin position="186"/>
        <end position="317"/>
    </location>
</feature>
<dbReference type="OrthoDB" id="2749652at2759"/>
<dbReference type="GeneID" id="18840323"/>
<dbReference type="AlphaFoldDB" id="R7SHP3"/>
<proteinExistence type="predicted"/>
<evidence type="ECO:0000256" key="1">
    <source>
        <dbReference type="SAM" id="MobiDB-lite"/>
    </source>
</evidence>
<dbReference type="EMBL" id="JH719701">
    <property type="protein sequence ID" value="EJF55398.1"/>
    <property type="molecule type" value="Genomic_DNA"/>
</dbReference>
<evidence type="ECO:0008006" key="4">
    <source>
        <dbReference type="Google" id="ProtNLM"/>
    </source>
</evidence>
<name>R7SHP3_DICSQ</name>
<dbReference type="KEGG" id="dsq:DICSQDRAFT_175969"/>
<evidence type="ECO:0000313" key="2">
    <source>
        <dbReference type="EMBL" id="EJF55398.1"/>
    </source>
</evidence>
<protein>
    <recommendedName>
        <fullName evidence="4">Fungal-type protein kinase domain-containing protein</fullName>
    </recommendedName>
</protein>
<feature type="compositionally biased region" description="Polar residues" evidence="1">
    <location>
        <begin position="236"/>
        <end position="251"/>
    </location>
</feature>
<evidence type="ECO:0000313" key="3">
    <source>
        <dbReference type="Proteomes" id="UP000053319"/>
    </source>
</evidence>
<dbReference type="Proteomes" id="UP000053319">
    <property type="component" value="Unassembled WGS sequence"/>
</dbReference>
<dbReference type="RefSeq" id="XP_007371864.1">
    <property type="nucleotide sequence ID" value="XM_007371802.1"/>
</dbReference>
<dbReference type="HOGENOM" id="CLU_877240_0_0_1"/>
<organism evidence="2 3">
    <name type="scientific">Dichomitus squalens (strain LYAD-421)</name>
    <name type="common">Western red white-rot fungus</name>
    <dbReference type="NCBI Taxonomy" id="732165"/>
    <lineage>
        <taxon>Eukaryota</taxon>
        <taxon>Fungi</taxon>
        <taxon>Dikarya</taxon>
        <taxon>Basidiomycota</taxon>
        <taxon>Agaricomycotina</taxon>
        <taxon>Agaricomycetes</taxon>
        <taxon>Polyporales</taxon>
        <taxon>Polyporaceae</taxon>
        <taxon>Dichomitus</taxon>
    </lineage>
</organism>
<gene>
    <name evidence="2" type="ORF">DICSQDRAFT_175969</name>
</gene>
<feature type="compositionally biased region" description="Polar residues" evidence="1">
    <location>
        <begin position="198"/>
        <end position="228"/>
    </location>
</feature>
<accession>R7SHP3</accession>
<sequence>MPRLTGDALYLYTSAYGQERYDRYNDEPGSPTCHGGLPPSPDPDDFDETRLPPFFHRPEHDVESVYWTMVYALLRVQPAGAPRELDLSAASASVWKTLLSHYIPGEEYDQSDEKRHEVMSRVKQQWLDLFGATMQDVALLLWRITQHVRAEYALWKWEGNFQPDHLHEAVQRLILQYLIDHRDNPIQLDPDHLRPTHPRSTNQGDTPTATQLSWTQANGVTGNHTASRVGSRRAASGNQGSDEGSRHTATGKSAAKDATAVGGPSSKSKQPRDQAKTSQPVPNNCEPEAQAERQEAISQQQASEGSLRCSRVPHAAR</sequence>
<reference evidence="2 3" key="1">
    <citation type="journal article" date="2012" name="Science">
        <title>The Paleozoic origin of enzymatic lignin decomposition reconstructed from 31 fungal genomes.</title>
        <authorList>
            <person name="Floudas D."/>
            <person name="Binder M."/>
            <person name="Riley R."/>
            <person name="Barry K."/>
            <person name="Blanchette R.A."/>
            <person name="Henrissat B."/>
            <person name="Martinez A.T."/>
            <person name="Otillar R."/>
            <person name="Spatafora J.W."/>
            <person name="Yadav J.S."/>
            <person name="Aerts A."/>
            <person name="Benoit I."/>
            <person name="Boyd A."/>
            <person name="Carlson A."/>
            <person name="Copeland A."/>
            <person name="Coutinho P.M."/>
            <person name="de Vries R.P."/>
            <person name="Ferreira P."/>
            <person name="Findley K."/>
            <person name="Foster B."/>
            <person name="Gaskell J."/>
            <person name="Glotzer D."/>
            <person name="Gorecki P."/>
            <person name="Heitman J."/>
            <person name="Hesse C."/>
            <person name="Hori C."/>
            <person name="Igarashi K."/>
            <person name="Jurgens J.A."/>
            <person name="Kallen N."/>
            <person name="Kersten P."/>
            <person name="Kohler A."/>
            <person name="Kuees U."/>
            <person name="Kumar T.K.A."/>
            <person name="Kuo A."/>
            <person name="LaButti K."/>
            <person name="Larrondo L.F."/>
            <person name="Lindquist E."/>
            <person name="Ling A."/>
            <person name="Lombard V."/>
            <person name="Lucas S."/>
            <person name="Lundell T."/>
            <person name="Martin R."/>
            <person name="McLaughlin D.J."/>
            <person name="Morgenstern I."/>
            <person name="Morin E."/>
            <person name="Murat C."/>
            <person name="Nagy L.G."/>
            <person name="Nolan M."/>
            <person name="Ohm R.A."/>
            <person name="Patyshakuliyeva A."/>
            <person name="Rokas A."/>
            <person name="Ruiz-Duenas F.J."/>
            <person name="Sabat G."/>
            <person name="Salamov A."/>
            <person name="Samejima M."/>
            <person name="Schmutz J."/>
            <person name="Slot J.C."/>
            <person name="St John F."/>
            <person name="Stenlid J."/>
            <person name="Sun H."/>
            <person name="Sun S."/>
            <person name="Syed K."/>
            <person name="Tsang A."/>
            <person name="Wiebenga A."/>
            <person name="Young D."/>
            <person name="Pisabarro A."/>
            <person name="Eastwood D.C."/>
            <person name="Martin F."/>
            <person name="Cullen D."/>
            <person name="Grigoriev I.V."/>
            <person name="Hibbett D.S."/>
        </authorList>
    </citation>
    <scope>NUCLEOTIDE SEQUENCE [LARGE SCALE GENOMIC DNA]</scope>
    <source>
        <strain evidence="2 3">LYAD-421 SS1</strain>
    </source>
</reference>
<feature type="region of interest" description="Disordered" evidence="1">
    <location>
        <begin position="21"/>
        <end position="51"/>
    </location>
</feature>